<dbReference type="SUPFAM" id="SSF51556">
    <property type="entry name" value="Metallo-dependent hydrolases"/>
    <property type="match status" value="1"/>
</dbReference>
<sequence length="424" mass="45570">MATTILLTGATVWDGLADTPAGVRDILVSGDRISRVAEQIPPTPDTEVIDLSGHTVTPGFMDCHTHVSITPDLVSTLVLSPAGNVLRSLPIVRTMLRNGFTTVRDLMSTDPFFGVIDLRDAIAAGIVPGPRMLVAPHMISARGGHGDFCSALAPQFQQLPSPLELAAADGPDEIRTRVRQEIRGGADWIKFGATGGFSSPSDDPADTTYSQEEMDTLVATARDLGRPATPHCYGDEGVRRAVRAGVRSIDHGNLATKDTLTMMADKGVFLIPTQFTMLDDARRAGDDAYWAGKPVYKRRKFQRYQKQILDGAEHVANSAVEIAFGTDAGMFPHAENWKEFPELVANGITPVRALRAATSVAARLLQLDDLGVLAAGKIADIIAMPGDPFTDIQVTGRVDFVMKEGTVYRRPESEPDSSAPTGPR</sequence>
<evidence type="ECO:0000313" key="2">
    <source>
        <dbReference type="EMBL" id="GAD86061.1"/>
    </source>
</evidence>
<dbReference type="OrthoDB" id="3514520at2"/>
<feature type="domain" description="Amidohydrolase-related" evidence="1">
    <location>
        <begin position="55"/>
        <end position="407"/>
    </location>
</feature>
<proteinExistence type="predicted"/>
<name>U5EI54_NOCAS</name>
<reference evidence="2 3" key="1">
    <citation type="journal article" date="2014" name="BMC Genomics">
        <title>Genome based analysis of type-I polyketide synthase and nonribosomal peptide synthetase gene clusters in seven strains of five representative Nocardia species.</title>
        <authorList>
            <person name="Komaki H."/>
            <person name="Ichikawa N."/>
            <person name="Hosoyama A."/>
            <person name="Takahashi-Nakaguchi A."/>
            <person name="Matsuzawa T."/>
            <person name="Suzuki K."/>
            <person name="Fujita N."/>
            <person name="Gonoi T."/>
        </authorList>
    </citation>
    <scope>NUCLEOTIDE SEQUENCE [LARGE SCALE GENOMIC DNA]</scope>
    <source>
        <strain evidence="2 3">NBRC 15531</strain>
    </source>
</reference>
<dbReference type="InterPro" id="IPR011059">
    <property type="entry name" value="Metal-dep_hydrolase_composite"/>
</dbReference>
<dbReference type="eggNOG" id="COG1228">
    <property type="taxonomic scope" value="Bacteria"/>
</dbReference>
<evidence type="ECO:0000313" key="3">
    <source>
        <dbReference type="Proteomes" id="UP000017048"/>
    </source>
</evidence>
<keyword evidence="3" id="KW-1185">Reference proteome</keyword>
<dbReference type="EMBL" id="BAFO02000032">
    <property type="protein sequence ID" value="GAD86061.1"/>
    <property type="molecule type" value="Genomic_DNA"/>
</dbReference>
<dbReference type="Pfam" id="PF01979">
    <property type="entry name" value="Amidohydro_1"/>
    <property type="match status" value="1"/>
</dbReference>
<dbReference type="Gene3D" id="2.30.40.10">
    <property type="entry name" value="Urease, subunit C, domain 1"/>
    <property type="match status" value="1"/>
</dbReference>
<dbReference type="STRING" id="1824.SAMN05444423_102559"/>
<dbReference type="SUPFAM" id="SSF51338">
    <property type="entry name" value="Composite domain of metallo-dependent hydrolases"/>
    <property type="match status" value="2"/>
</dbReference>
<dbReference type="GeneID" id="91517589"/>
<dbReference type="RefSeq" id="WP_019047164.1">
    <property type="nucleotide sequence ID" value="NZ_BAFO02000032.1"/>
</dbReference>
<dbReference type="Proteomes" id="UP000017048">
    <property type="component" value="Unassembled WGS sequence"/>
</dbReference>
<dbReference type="Gene3D" id="3.20.20.140">
    <property type="entry name" value="Metal-dependent hydrolases"/>
    <property type="match status" value="1"/>
</dbReference>
<dbReference type="AlphaFoldDB" id="U5EI54"/>
<organism evidence="2 3">
    <name type="scientific">Nocardia asteroides NBRC 15531</name>
    <dbReference type="NCBI Taxonomy" id="1110697"/>
    <lineage>
        <taxon>Bacteria</taxon>
        <taxon>Bacillati</taxon>
        <taxon>Actinomycetota</taxon>
        <taxon>Actinomycetes</taxon>
        <taxon>Mycobacteriales</taxon>
        <taxon>Nocardiaceae</taxon>
        <taxon>Nocardia</taxon>
    </lineage>
</organism>
<keyword evidence="2" id="KW-0378">Hydrolase</keyword>
<gene>
    <name evidence="2" type="ORF">NCAST_32_05480</name>
</gene>
<dbReference type="InterPro" id="IPR032466">
    <property type="entry name" value="Metal_Hydrolase"/>
</dbReference>
<protein>
    <submittedName>
        <fullName evidence="2">Hydrolase</fullName>
    </submittedName>
</protein>
<dbReference type="CDD" id="cd01299">
    <property type="entry name" value="Met_dep_hydrolase_A"/>
    <property type="match status" value="1"/>
</dbReference>
<dbReference type="PANTHER" id="PTHR43135:SF3">
    <property type="entry name" value="ALPHA-D-RIBOSE 1-METHYLPHOSPHONATE 5-TRIPHOSPHATE DIPHOSPHATASE"/>
    <property type="match status" value="1"/>
</dbReference>
<evidence type="ECO:0000259" key="1">
    <source>
        <dbReference type="Pfam" id="PF01979"/>
    </source>
</evidence>
<dbReference type="InterPro" id="IPR006680">
    <property type="entry name" value="Amidohydro-rel"/>
</dbReference>
<dbReference type="PANTHER" id="PTHR43135">
    <property type="entry name" value="ALPHA-D-RIBOSE 1-METHYLPHOSPHONATE 5-TRIPHOSPHATE DIPHOSPHATASE"/>
    <property type="match status" value="1"/>
</dbReference>
<accession>U5EI54</accession>
<comment type="caution">
    <text evidence="2">The sequence shown here is derived from an EMBL/GenBank/DDBJ whole genome shotgun (WGS) entry which is preliminary data.</text>
</comment>
<dbReference type="InterPro" id="IPR057744">
    <property type="entry name" value="OTAase-like"/>
</dbReference>
<dbReference type="InterPro" id="IPR051781">
    <property type="entry name" value="Metallo-dep_Hydrolase"/>
</dbReference>
<dbReference type="GO" id="GO:0016810">
    <property type="term" value="F:hydrolase activity, acting on carbon-nitrogen (but not peptide) bonds"/>
    <property type="evidence" value="ECO:0007669"/>
    <property type="project" value="InterPro"/>
</dbReference>